<proteinExistence type="inferred from homology"/>
<feature type="transmembrane region" description="Helical" evidence="6">
    <location>
        <begin position="142"/>
        <end position="164"/>
    </location>
</feature>
<dbReference type="GO" id="GO:0008381">
    <property type="term" value="F:mechanosensitive monoatomic ion channel activity"/>
    <property type="evidence" value="ECO:0007669"/>
    <property type="project" value="TreeGrafter"/>
</dbReference>
<keyword evidence="4 6" id="KW-1133">Transmembrane helix</keyword>
<feature type="transmembrane region" description="Helical" evidence="6">
    <location>
        <begin position="248"/>
        <end position="270"/>
    </location>
</feature>
<evidence type="ECO:0000256" key="2">
    <source>
        <dbReference type="ARBA" id="ARBA00006510"/>
    </source>
</evidence>
<dbReference type="InterPro" id="IPR012496">
    <property type="entry name" value="TMC_dom"/>
</dbReference>
<dbReference type="Proteomes" id="UP001163046">
    <property type="component" value="Unassembled WGS sequence"/>
</dbReference>
<evidence type="ECO:0000313" key="8">
    <source>
        <dbReference type="EMBL" id="KAJ7340301.1"/>
    </source>
</evidence>
<dbReference type="PANTHER" id="PTHR23302">
    <property type="entry name" value="TRANSMEMBRANE CHANNEL-RELATED"/>
    <property type="match status" value="1"/>
</dbReference>
<dbReference type="Pfam" id="PF07810">
    <property type="entry name" value="TMC"/>
    <property type="match status" value="1"/>
</dbReference>
<evidence type="ECO:0000256" key="5">
    <source>
        <dbReference type="ARBA" id="ARBA00023136"/>
    </source>
</evidence>
<evidence type="ECO:0000313" key="9">
    <source>
        <dbReference type="Proteomes" id="UP001163046"/>
    </source>
</evidence>
<dbReference type="InterPro" id="IPR038900">
    <property type="entry name" value="TMC"/>
</dbReference>
<dbReference type="EMBL" id="MU827778">
    <property type="protein sequence ID" value="KAJ7340301.1"/>
    <property type="molecule type" value="Genomic_DNA"/>
</dbReference>
<comment type="caution">
    <text evidence="8">The sequence shown here is derived from an EMBL/GenBank/DDBJ whole genome shotgun (WGS) entry which is preliminary data.</text>
</comment>
<feature type="transmembrane region" description="Helical" evidence="6">
    <location>
        <begin position="60"/>
        <end position="84"/>
    </location>
</feature>
<evidence type="ECO:0000256" key="4">
    <source>
        <dbReference type="ARBA" id="ARBA00022989"/>
    </source>
</evidence>
<gene>
    <name evidence="8" type="primary">TMC5_1</name>
    <name evidence="8" type="ORF">OS493_003034</name>
</gene>
<evidence type="ECO:0000256" key="6">
    <source>
        <dbReference type="SAM" id="Phobius"/>
    </source>
</evidence>
<dbReference type="PANTHER" id="PTHR23302:SF43">
    <property type="entry name" value="TMC DOMAIN-CONTAINING PROTEIN"/>
    <property type="match status" value="1"/>
</dbReference>
<sequence>MAGAAYLIQFSASLSLASDTDAVLAKLLLPLVVSVINLVMPMAFRIIASLERYRSPRTTINVNLARTTIMMLTSVTMVIVLLFVDIQRCRRGQDLIGSESTCEPAIESVGKIMLDLHSIDLSLWTSLSCCCQRSLVNLSEGLVHSTVPCLPLIQVIKLLILFYVKRTSVVMNCRPSMRPFRAARMNLLFLFLLAVSFALSLVVIGYTIMSADVTYPSALCGPFKGQAFMYQVVTDTVSRFPKWLRLTISYMSSASFIAMLFCILGIIVYYHKMLKDSNEKKIKLLKETNYPCWP</sequence>
<dbReference type="GO" id="GO:0005886">
    <property type="term" value="C:plasma membrane"/>
    <property type="evidence" value="ECO:0007669"/>
    <property type="project" value="InterPro"/>
</dbReference>
<evidence type="ECO:0000256" key="3">
    <source>
        <dbReference type="ARBA" id="ARBA00022692"/>
    </source>
</evidence>
<keyword evidence="5 6" id="KW-0472">Membrane</keyword>
<evidence type="ECO:0000256" key="1">
    <source>
        <dbReference type="ARBA" id="ARBA00004141"/>
    </source>
</evidence>
<dbReference type="AlphaFoldDB" id="A0A9W9YGT2"/>
<keyword evidence="3 6" id="KW-0812">Transmembrane</keyword>
<evidence type="ECO:0000259" key="7">
    <source>
        <dbReference type="Pfam" id="PF07810"/>
    </source>
</evidence>
<organism evidence="8 9">
    <name type="scientific">Desmophyllum pertusum</name>
    <dbReference type="NCBI Taxonomy" id="174260"/>
    <lineage>
        <taxon>Eukaryota</taxon>
        <taxon>Metazoa</taxon>
        <taxon>Cnidaria</taxon>
        <taxon>Anthozoa</taxon>
        <taxon>Hexacorallia</taxon>
        <taxon>Scleractinia</taxon>
        <taxon>Caryophylliina</taxon>
        <taxon>Caryophylliidae</taxon>
        <taxon>Desmophyllum</taxon>
    </lineage>
</organism>
<feature type="transmembrane region" description="Helical" evidence="6">
    <location>
        <begin position="27"/>
        <end position="48"/>
    </location>
</feature>
<feature type="domain" description="TMC" evidence="7">
    <location>
        <begin position="147"/>
        <end position="183"/>
    </location>
</feature>
<comment type="similarity">
    <text evidence="2">Belongs to the TMC family.</text>
</comment>
<keyword evidence="9" id="KW-1185">Reference proteome</keyword>
<protein>
    <submittedName>
        <fullName evidence="8">Transmembrane channel-like protein 5</fullName>
    </submittedName>
</protein>
<accession>A0A9W9YGT2</accession>
<feature type="transmembrane region" description="Helical" evidence="6">
    <location>
        <begin position="185"/>
        <end position="209"/>
    </location>
</feature>
<comment type="subcellular location">
    <subcellularLocation>
        <location evidence="1">Membrane</location>
        <topology evidence="1">Multi-pass membrane protein</topology>
    </subcellularLocation>
</comment>
<name>A0A9W9YGT2_9CNID</name>
<reference evidence="8" key="1">
    <citation type="submission" date="2023-01" db="EMBL/GenBank/DDBJ databases">
        <title>Genome assembly of the deep-sea coral Lophelia pertusa.</title>
        <authorList>
            <person name="Herrera S."/>
            <person name="Cordes E."/>
        </authorList>
    </citation>
    <scope>NUCLEOTIDE SEQUENCE</scope>
    <source>
        <strain evidence="8">USNM1676648</strain>
        <tissue evidence="8">Polyp</tissue>
    </source>
</reference>
<dbReference type="OrthoDB" id="1936208at2759"/>